<dbReference type="EMBL" id="JBJURJ010000003">
    <property type="protein sequence ID" value="MFM9327585.1"/>
    <property type="molecule type" value="Genomic_DNA"/>
</dbReference>
<comment type="caution">
    <text evidence="1">The sequence shown here is derived from an EMBL/GenBank/DDBJ whole genome shotgun (WGS) entry which is preliminary data.</text>
</comment>
<reference evidence="1" key="1">
    <citation type="submission" date="2024-12" db="EMBL/GenBank/DDBJ databases">
        <authorList>
            <person name="Wu N."/>
        </authorList>
    </citation>
    <scope>NUCLEOTIDE SEQUENCE</scope>
    <source>
        <strain evidence="1">P15</strain>
    </source>
</reference>
<accession>A0ACC7NT20</accession>
<gene>
    <name evidence="1" type="ORF">ACI1P1_04640</name>
</gene>
<evidence type="ECO:0000313" key="1">
    <source>
        <dbReference type="EMBL" id="MFM9327585.1"/>
    </source>
</evidence>
<name>A0ACC7NT20_9BACL</name>
<dbReference type="Proteomes" id="UP001631969">
    <property type="component" value="Unassembled WGS sequence"/>
</dbReference>
<sequence length="492" mass="53139">MNFLQKTRASWLALVLTLALPVLPAHAETAPSAEAEAAASSPSAWAMEDVAYTKLHQLAAEPFFADYQAPATVGELNAVGAALEQKLTARLQSVTDGVYGKEPAAVEASGIAATRQDAAVVLYAAIRDSLPQIKPVTGKTAVYPELDALTGDTAEAVQYVADHGILKGKQDGSLNLADPLTREQLLSLTYRTYEFVVQESNTASKGLVWKVTGGKSPVYVLGSIHIGDISIYPLDNLIKDAYEGSSYLAVEADVTQDAEGIKYMGEKAVFSDGSTLDKHVSAETYKLFAETMEKAGIGEDVYKTLKPWYAALLLQNLSLSEASYSANLGLDVYFLSEAAKIQKPVLQVEGIKFQVDMFDSFNPKLQEEFLSETLKASQGQTAEAAGQNSGESAANAQAQMMQSLLHHWSTGNAEEFGKLIARSNEAEASESEFNRIFWDERNKNMFHAVEKYLGDGAGHSYFVVVGAGHLFGDTGVLKELEKAGYTMEQLLD</sequence>
<keyword evidence="2" id="KW-1185">Reference proteome</keyword>
<protein>
    <submittedName>
        <fullName evidence="1">TraB/GumN family protein</fullName>
    </submittedName>
</protein>
<evidence type="ECO:0000313" key="2">
    <source>
        <dbReference type="Proteomes" id="UP001631969"/>
    </source>
</evidence>
<proteinExistence type="predicted"/>
<organism evidence="1 2">
    <name type="scientific">Paenibacillus mesotrionivorans</name>
    <dbReference type="NCBI Taxonomy" id="3160968"/>
    <lineage>
        <taxon>Bacteria</taxon>
        <taxon>Bacillati</taxon>
        <taxon>Bacillota</taxon>
        <taxon>Bacilli</taxon>
        <taxon>Bacillales</taxon>
        <taxon>Paenibacillaceae</taxon>
        <taxon>Paenibacillus</taxon>
    </lineage>
</organism>